<dbReference type="RefSeq" id="WP_102647086.1">
    <property type="nucleotide sequence ID" value="NZ_PNYA01000018.1"/>
</dbReference>
<dbReference type="Proteomes" id="UP000235616">
    <property type="component" value="Unassembled WGS sequence"/>
</dbReference>
<proteinExistence type="predicted"/>
<sequence>MTTEIRVPIERESDVVVARQKGRELAADVGFSNTDRTIIALAISEIARNIVSYAHRGEVILCRIDDGGRIGISIVAEDEGPGIPDIELAMRDGYSTAKSLGVGLPGTKRIMDEFQLTSVVGKGTTVRMKRWVR</sequence>
<reference evidence="2 3" key="1">
    <citation type="submission" date="2018-01" db="EMBL/GenBank/DDBJ databases">
        <title>Whole genome analyses suggest that Burkholderia sensu lato contains two further novel genera in the rhizoxinica-symbiotica group Mycetohabitans gen. nov., and Trinickia gen. nov.: implications for the evolution of diazotrophy and nodulation in the Burkholderiaceae.</title>
        <authorList>
            <person name="Estrada-de los Santos P."/>
            <person name="Palmer M."/>
            <person name="Chavez-Ramirez B."/>
            <person name="Beukes C."/>
            <person name="Steenkamp E.T."/>
            <person name="Hirsch A.M."/>
            <person name="Manyaka P."/>
            <person name="Maluk M."/>
            <person name="Lafos M."/>
            <person name="Crook M."/>
            <person name="Gross E."/>
            <person name="Simon M.F."/>
            <person name="Bueno dos Reis Junior F."/>
            <person name="Poole P.S."/>
            <person name="Venter S.N."/>
            <person name="James E.K."/>
        </authorList>
    </citation>
    <scope>NUCLEOTIDE SEQUENCE [LARGE SCALE GENOMIC DNA]</scope>
    <source>
        <strain evidence="2 3">GIMN1.004</strain>
    </source>
</reference>
<protein>
    <submittedName>
        <fullName evidence="2">ATP-binding protein</fullName>
    </submittedName>
</protein>
<evidence type="ECO:0000313" key="3">
    <source>
        <dbReference type="Proteomes" id="UP000235616"/>
    </source>
</evidence>
<dbReference type="GO" id="GO:0005524">
    <property type="term" value="F:ATP binding"/>
    <property type="evidence" value="ECO:0007669"/>
    <property type="project" value="UniProtKB-KW"/>
</dbReference>
<dbReference type="SUPFAM" id="SSF55874">
    <property type="entry name" value="ATPase domain of HSP90 chaperone/DNA topoisomerase II/histidine kinase"/>
    <property type="match status" value="1"/>
</dbReference>
<dbReference type="Gene3D" id="3.30.565.10">
    <property type="entry name" value="Histidine kinase-like ATPase, C-terminal domain"/>
    <property type="match status" value="1"/>
</dbReference>
<keyword evidence="2" id="KW-0067">ATP-binding</keyword>
<dbReference type="CDD" id="cd16934">
    <property type="entry name" value="HATPase_RsbT-like"/>
    <property type="match status" value="1"/>
</dbReference>
<gene>
    <name evidence="2" type="ORF">C0Z18_19600</name>
</gene>
<dbReference type="Pfam" id="PF13581">
    <property type="entry name" value="HATPase_c_2"/>
    <property type="match status" value="1"/>
</dbReference>
<dbReference type="InterPro" id="IPR036890">
    <property type="entry name" value="HATPase_C_sf"/>
</dbReference>
<dbReference type="AlphaFoldDB" id="A0A2N7VKF5"/>
<accession>A0A2N7VKF5</accession>
<dbReference type="InterPro" id="IPR003594">
    <property type="entry name" value="HATPase_dom"/>
</dbReference>
<evidence type="ECO:0000259" key="1">
    <source>
        <dbReference type="SMART" id="SM00387"/>
    </source>
</evidence>
<feature type="domain" description="Histidine kinase/HSP90-like ATPase" evidence="1">
    <location>
        <begin position="34"/>
        <end position="133"/>
    </location>
</feature>
<dbReference type="EMBL" id="PNYA01000018">
    <property type="protein sequence ID" value="PMS17664.1"/>
    <property type="molecule type" value="Genomic_DNA"/>
</dbReference>
<keyword evidence="3" id="KW-1185">Reference proteome</keyword>
<organism evidence="2 3">
    <name type="scientific">Trinickia dabaoshanensis</name>
    <dbReference type="NCBI Taxonomy" id="564714"/>
    <lineage>
        <taxon>Bacteria</taxon>
        <taxon>Pseudomonadati</taxon>
        <taxon>Pseudomonadota</taxon>
        <taxon>Betaproteobacteria</taxon>
        <taxon>Burkholderiales</taxon>
        <taxon>Burkholderiaceae</taxon>
        <taxon>Trinickia</taxon>
    </lineage>
</organism>
<dbReference type="OrthoDB" id="5769716at2"/>
<dbReference type="SMART" id="SM00387">
    <property type="entry name" value="HATPase_c"/>
    <property type="match status" value="1"/>
</dbReference>
<evidence type="ECO:0000313" key="2">
    <source>
        <dbReference type="EMBL" id="PMS17664.1"/>
    </source>
</evidence>
<comment type="caution">
    <text evidence="2">The sequence shown here is derived from an EMBL/GenBank/DDBJ whole genome shotgun (WGS) entry which is preliminary data.</text>
</comment>
<name>A0A2N7VKF5_9BURK</name>
<keyword evidence="2" id="KW-0547">Nucleotide-binding</keyword>